<evidence type="ECO:0000256" key="4">
    <source>
        <dbReference type="ARBA" id="ARBA00022989"/>
    </source>
</evidence>
<dbReference type="OMA" id="TFVAMLQ"/>
<reference evidence="7 8" key="1">
    <citation type="journal article" date="2009" name="Nature">
        <title>Evolution of pathogenicity and sexual reproduction in eight Candida genomes.</title>
        <authorList>
            <person name="Butler G."/>
            <person name="Rasmussen M.D."/>
            <person name="Lin M.F."/>
            <person name="Santos M.A."/>
            <person name="Sakthikumar S."/>
            <person name="Munro C.A."/>
            <person name="Rheinbay E."/>
            <person name="Grabherr M."/>
            <person name="Forche A."/>
            <person name="Reedy J.L."/>
            <person name="Agrafioti I."/>
            <person name="Arnaud M.B."/>
            <person name="Bates S."/>
            <person name="Brown A.J."/>
            <person name="Brunke S."/>
            <person name="Costanzo M.C."/>
            <person name="Fitzpatrick D.A."/>
            <person name="de Groot P.W."/>
            <person name="Harris D."/>
            <person name="Hoyer L.L."/>
            <person name="Hube B."/>
            <person name="Klis F.M."/>
            <person name="Kodira C."/>
            <person name="Lennard N."/>
            <person name="Logue M.E."/>
            <person name="Martin R."/>
            <person name="Neiman A.M."/>
            <person name="Nikolaou E."/>
            <person name="Quail M.A."/>
            <person name="Quinn J."/>
            <person name="Santos M.C."/>
            <person name="Schmitzberger F.F."/>
            <person name="Sherlock G."/>
            <person name="Shah P."/>
            <person name="Silverstein K.A."/>
            <person name="Skrzypek M.S."/>
            <person name="Soll D."/>
            <person name="Staggs R."/>
            <person name="Stansfield I."/>
            <person name="Stumpf M.P."/>
            <person name="Sudbery P.E."/>
            <person name="Srikantha T."/>
            <person name="Zeng Q."/>
            <person name="Berman J."/>
            <person name="Berriman M."/>
            <person name="Heitman J."/>
            <person name="Gow N.A."/>
            <person name="Lorenz M.C."/>
            <person name="Birren B.W."/>
            <person name="Kellis M."/>
            <person name="Cuomo C.A."/>
        </authorList>
    </citation>
    <scope>NUCLEOTIDE SEQUENCE [LARGE SCALE GENOMIC DNA]</scope>
    <source>
        <strain evidence="8">ATCC 6260 / CBS 566 / DSM 6381 / JCM 1539 / NBRC 10279 / NRRL Y-324</strain>
    </source>
</reference>
<dbReference type="FunFam" id="1.20.1250.20:FF:000247">
    <property type="entry name" value="MFS general substrate transporter"/>
    <property type="match status" value="1"/>
</dbReference>
<accession>A5DP48</accession>
<dbReference type="SUPFAM" id="SSF103473">
    <property type="entry name" value="MFS general substrate transporter"/>
    <property type="match status" value="1"/>
</dbReference>
<sequence>MATFYGSTSDKKDRISTSITSFESEYEDSNPFADLKVADYYRELYESTKYECRHVFDPLYEWSRSEEQEVIKILDFRVALMACIMFAGLQIDRGNLGQAISDNFLDDLGLSIENYNSGNTIFLVCFILAELPSQLLSKKFGPDIFVPTQMVAWSIVAICQSAITGKWTFYFTRGLIGALEGCFVAELVLWLSYFYKSTELPIRLSWFWSTLSLVQIATHLMAYFVLRLRGCFGIEGWRWLFAVEGSITLAIGTVSYNLMVPSAVHTRTAFSPHGWFTEKEEKIVVNRVLRDDPSKGDMNNRESLTLGSIVKSLLDFDLWPIYTIGLIAFIPTGAVDKYLAVTLRNMGFSTFSTNLLAIPHQILHTVLLLWVTKLSERIGQKALLAFVVPLWTIPLIGILAFWKNSMTNAWGTWLVTTLLLGGPYIHAICVAWVSRNANSIRSRTVGSAVYNMMVQIGGILSTNIYRQEDAPFFRQGNKKLFIIAIAIIPVLLFTKAYYIVRNRQKSQKWSSMSLEERDHYMRTTKDSGNKRLDFHFAH</sequence>
<evidence type="ECO:0000313" key="7">
    <source>
        <dbReference type="EMBL" id="EDK40951.2"/>
    </source>
</evidence>
<keyword evidence="3 6" id="KW-0812">Transmembrane</keyword>
<keyword evidence="8" id="KW-1185">Reference proteome</keyword>
<organism evidence="7 8">
    <name type="scientific">Meyerozyma guilliermondii (strain ATCC 6260 / CBS 566 / DSM 6381 / JCM 1539 / NBRC 10279 / NRRL Y-324)</name>
    <name type="common">Yeast</name>
    <name type="synonym">Candida guilliermondii</name>
    <dbReference type="NCBI Taxonomy" id="294746"/>
    <lineage>
        <taxon>Eukaryota</taxon>
        <taxon>Fungi</taxon>
        <taxon>Dikarya</taxon>
        <taxon>Ascomycota</taxon>
        <taxon>Saccharomycotina</taxon>
        <taxon>Pichiomycetes</taxon>
        <taxon>Debaryomycetaceae</taxon>
        <taxon>Meyerozyma</taxon>
    </lineage>
</organism>
<evidence type="ECO:0000256" key="3">
    <source>
        <dbReference type="ARBA" id="ARBA00022692"/>
    </source>
</evidence>
<feature type="transmembrane region" description="Helical" evidence="6">
    <location>
        <begin position="238"/>
        <end position="259"/>
    </location>
</feature>
<dbReference type="InterPro" id="IPR011701">
    <property type="entry name" value="MFS"/>
</dbReference>
<evidence type="ECO:0000256" key="6">
    <source>
        <dbReference type="SAM" id="Phobius"/>
    </source>
</evidence>
<proteinExistence type="predicted"/>
<evidence type="ECO:0008006" key="9">
    <source>
        <dbReference type="Google" id="ProtNLM"/>
    </source>
</evidence>
<evidence type="ECO:0000256" key="1">
    <source>
        <dbReference type="ARBA" id="ARBA00004141"/>
    </source>
</evidence>
<feature type="transmembrane region" description="Helical" evidence="6">
    <location>
        <begin position="383"/>
        <end position="402"/>
    </location>
</feature>
<dbReference type="KEGG" id="pgu:PGUG_05049"/>
<evidence type="ECO:0000256" key="2">
    <source>
        <dbReference type="ARBA" id="ARBA00022448"/>
    </source>
</evidence>
<dbReference type="GeneID" id="5124889"/>
<dbReference type="Pfam" id="PF07690">
    <property type="entry name" value="MFS_1"/>
    <property type="match status" value="1"/>
</dbReference>
<dbReference type="InParanoid" id="A5DP48"/>
<dbReference type="OrthoDB" id="1935484at2759"/>
<feature type="transmembrane region" description="Helical" evidence="6">
    <location>
        <begin position="414"/>
        <end position="433"/>
    </location>
</feature>
<feature type="transmembrane region" description="Helical" evidence="6">
    <location>
        <begin position="445"/>
        <end position="465"/>
    </location>
</feature>
<name>A5DP48_PICGU</name>
<dbReference type="FunFam" id="1.20.1250.20:FF:000106">
    <property type="entry name" value="MFS transporter, putative"/>
    <property type="match status" value="1"/>
</dbReference>
<dbReference type="InterPro" id="IPR036259">
    <property type="entry name" value="MFS_trans_sf"/>
</dbReference>
<dbReference type="eggNOG" id="KOG2533">
    <property type="taxonomic scope" value="Eukaryota"/>
</dbReference>
<dbReference type="PANTHER" id="PTHR43791:SF29">
    <property type="entry name" value="MAJOR FACILITATOR SUPERFAMILY (MFS) PROFILE DOMAIN-CONTAINING PROTEIN"/>
    <property type="match status" value="1"/>
</dbReference>
<dbReference type="RefSeq" id="XP_001483094.2">
    <property type="nucleotide sequence ID" value="XM_001483044.1"/>
</dbReference>
<keyword evidence="4 6" id="KW-1133">Transmembrane helix</keyword>
<dbReference type="VEuPathDB" id="FungiDB:PGUG_05049"/>
<dbReference type="STRING" id="294746.A5DP48"/>
<dbReference type="HOGENOM" id="CLU_001265_2_2_1"/>
<dbReference type="PANTHER" id="PTHR43791">
    <property type="entry name" value="PERMEASE-RELATED"/>
    <property type="match status" value="1"/>
</dbReference>
<dbReference type="AlphaFoldDB" id="A5DP48"/>
<evidence type="ECO:0000256" key="5">
    <source>
        <dbReference type="ARBA" id="ARBA00023136"/>
    </source>
</evidence>
<gene>
    <name evidence="7" type="ORF">PGUG_05049</name>
</gene>
<evidence type="ECO:0000313" key="8">
    <source>
        <dbReference type="Proteomes" id="UP000001997"/>
    </source>
</evidence>
<dbReference type="Proteomes" id="UP000001997">
    <property type="component" value="Unassembled WGS sequence"/>
</dbReference>
<comment type="subcellular location">
    <subcellularLocation>
        <location evidence="1">Membrane</location>
        <topology evidence="1">Multi-pass membrane protein</topology>
    </subcellularLocation>
</comment>
<dbReference type="Gene3D" id="1.20.1250.20">
    <property type="entry name" value="MFS general substrate transporter like domains"/>
    <property type="match status" value="2"/>
</dbReference>
<dbReference type="GO" id="GO:0016020">
    <property type="term" value="C:membrane"/>
    <property type="evidence" value="ECO:0007669"/>
    <property type="project" value="UniProtKB-SubCell"/>
</dbReference>
<feature type="transmembrane region" description="Helical" evidence="6">
    <location>
        <begin position="206"/>
        <end position="226"/>
    </location>
</feature>
<feature type="transmembrane region" description="Helical" evidence="6">
    <location>
        <begin position="480"/>
        <end position="500"/>
    </location>
</feature>
<dbReference type="GO" id="GO:0022857">
    <property type="term" value="F:transmembrane transporter activity"/>
    <property type="evidence" value="ECO:0007669"/>
    <property type="project" value="InterPro"/>
</dbReference>
<feature type="transmembrane region" description="Helical" evidence="6">
    <location>
        <begin position="175"/>
        <end position="194"/>
    </location>
</feature>
<protein>
    <recommendedName>
        <fullName evidence="9">Major facilitator superfamily (MFS) profile domain-containing protein</fullName>
    </recommendedName>
</protein>
<keyword evidence="2" id="KW-0813">Transport</keyword>
<keyword evidence="5 6" id="KW-0472">Membrane</keyword>
<dbReference type="EMBL" id="CH408160">
    <property type="protein sequence ID" value="EDK40951.2"/>
    <property type="molecule type" value="Genomic_DNA"/>
</dbReference>